<feature type="transmembrane region" description="Helical" evidence="3">
    <location>
        <begin position="12"/>
        <end position="33"/>
    </location>
</feature>
<dbReference type="EMBL" id="EAAA01000149">
    <property type="status" value="NOT_ANNOTATED_CDS"/>
    <property type="molecule type" value="Genomic_DNA"/>
</dbReference>
<dbReference type="InParanoid" id="H2Y073"/>
<dbReference type="Proteomes" id="UP000008144">
    <property type="component" value="Chromosome 1"/>
</dbReference>
<keyword evidence="3" id="KW-1133">Transmembrane helix</keyword>
<name>H2Y073_CIOIN</name>
<reference evidence="5" key="4">
    <citation type="submission" date="2025-09" db="UniProtKB">
        <authorList>
            <consortium name="Ensembl"/>
        </authorList>
    </citation>
    <scope>IDENTIFICATION</scope>
</reference>
<reference evidence="5" key="2">
    <citation type="journal article" date="2008" name="Genome Biol.">
        <title>Improved genome assembly and evidence-based global gene model set for the chordate Ciona intestinalis: new insight into intron and operon populations.</title>
        <authorList>
            <person name="Satou Y."/>
            <person name="Mineta K."/>
            <person name="Ogasawara M."/>
            <person name="Sasakura Y."/>
            <person name="Shoguchi E."/>
            <person name="Ueno K."/>
            <person name="Yamada L."/>
            <person name="Matsumoto J."/>
            <person name="Wasserscheid J."/>
            <person name="Dewar K."/>
            <person name="Wiley G.B."/>
            <person name="Macmil S.L."/>
            <person name="Roe B.A."/>
            <person name="Zeller R.W."/>
            <person name="Hastings K.E."/>
            <person name="Lemaire P."/>
            <person name="Lindquist E."/>
            <person name="Endo T."/>
            <person name="Hotta K."/>
            <person name="Inaba K."/>
        </authorList>
    </citation>
    <scope>NUCLEOTIDE SEQUENCE [LARGE SCALE GENOMIC DNA]</scope>
    <source>
        <strain evidence="5">wild type</strain>
    </source>
</reference>
<dbReference type="PROSITE" id="PS01180">
    <property type="entry name" value="CUB"/>
    <property type="match status" value="1"/>
</dbReference>
<protein>
    <recommendedName>
        <fullName evidence="4">CUB domain-containing protein</fullName>
    </recommendedName>
</protein>
<feature type="domain" description="CUB" evidence="4">
    <location>
        <begin position="64"/>
        <end position="182"/>
    </location>
</feature>
<evidence type="ECO:0000256" key="3">
    <source>
        <dbReference type="SAM" id="Phobius"/>
    </source>
</evidence>
<dbReference type="Ensembl" id="ENSCINT00000035467.1">
    <property type="protein sequence ID" value="ENSCINP00000035307.1"/>
    <property type="gene ID" value="ENSCING00000018914.1"/>
</dbReference>
<reference evidence="5" key="3">
    <citation type="submission" date="2025-08" db="UniProtKB">
        <authorList>
            <consortium name="Ensembl"/>
        </authorList>
    </citation>
    <scope>IDENTIFICATION</scope>
</reference>
<keyword evidence="3" id="KW-0472">Membrane</keyword>
<organism evidence="5 6">
    <name type="scientific">Ciona intestinalis</name>
    <name type="common">Transparent sea squirt</name>
    <name type="synonym">Ascidia intestinalis</name>
    <dbReference type="NCBI Taxonomy" id="7719"/>
    <lineage>
        <taxon>Eukaryota</taxon>
        <taxon>Metazoa</taxon>
        <taxon>Chordata</taxon>
        <taxon>Tunicata</taxon>
        <taxon>Ascidiacea</taxon>
        <taxon>Phlebobranchia</taxon>
        <taxon>Cionidae</taxon>
        <taxon>Ciona</taxon>
    </lineage>
</organism>
<evidence type="ECO:0000313" key="6">
    <source>
        <dbReference type="Proteomes" id="UP000008144"/>
    </source>
</evidence>
<evidence type="ECO:0000313" key="5">
    <source>
        <dbReference type="Ensembl" id="ENSCINP00000035307.1"/>
    </source>
</evidence>
<keyword evidence="1" id="KW-1015">Disulfide bond</keyword>
<dbReference type="InterPro" id="IPR035914">
    <property type="entry name" value="Sperma_CUB_dom_sf"/>
</dbReference>
<dbReference type="SUPFAM" id="SSF49854">
    <property type="entry name" value="Spermadhesin, CUB domain"/>
    <property type="match status" value="1"/>
</dbReference>
<evidence type="ECO:0000256" key="2">
    <source>
        <dbReference type="PROSITE-ProRule" id="PRU00059"/>
    </source>
</evidence>
<evidence type="ECO:0000256" key="1">
    <source>
        <dbReference type="ARBA" id="ARBA00023157"/>
    </source>
</evidence>
<evidence type="ECO:0000259" key="4">
    <source>
        <dbReference type="PROSITE" id="PS01180"/>
    </source>
</evidence>
<comment type="caution">
    <text evidence="2">Lacks conserved residue(s) required for the propagation of feature annotation.</text>
</comment>
<reference evidence="6" key="1">
    <citation type="journal article" date="2002" name="Science">
        <title>The draft genome of Ciona intestinalis: insights into chordate and vertebrate origins.</title>
        <authorList>
            <person name="Dehal P."/>
            <person name="Satou Y."/>
            <person name="Campbell R.K."/>
            <person name="Chapman J."/>
            <person name="Degnan B."/>
            <person name="De Tomaso A."/>
            <person name="Davidson B."/>
            <person name="Di Gregorio A."/>
            <person name="Gelpke M."/>
            <person name="Goodstein D.M."/>
            <person name="Harafuji N."/>
            <person name="Hastings K.E."/>
            <person name="Ho I."/>
            <person name="Hotta K."/>
            <person name="Huang W."/>
            <person name="Kawashima T."/>
            <person name="Lemaire P."/>
            <person name="Martinez D."/>
            <person name="Meinertzhagen I.A."/>
            <person name="Necula S."/>
            <person name="Nonaka M."/>
            <person name="Putnam N."/>
            <person name="Rash S."/>
            <person name="Saiga H."/>
            <person name="Satake M."/>
            <person name="Terry A."/>
            <person name="Yamada L."/>
            <person name="Wang H.G."/>
            <person name="Awazu S."/>
            <person name="Azumi K."/>
            <person name="Boore J."/>
            <person name="Branno M."/>
            <person name="Chin-Bow S."/>
            <person name="DeSantis R."/>
            <person name="Doyle S."/>
            <person name="Francino P."/>
            <person name="Keys D.N."/>
            <person name="Haga S."/>
            <person name="Hayashi H."/>
            <person name="Hino K."/>
            <person name="Imai K.S."/>
            <person name="Inaba K."/>
            <person name="Kano S."/>
            <person name="Kobayashi K."/>
            <person name="Kobayashi M."/>
            <person name="Lee B.I."/>
            <person name="Makabe K.W."/>
            <person name="Manohar C."/>
            <person name="Matassi G."/>
            <person name="Medina M."/>
            <person name="Mochizuki Y."/>
            <person name="Mount S."/>
            <person name="Morishita T."/>
            <person name="Miura S."/>
            <person name="Nakayama A."/>
            <person name="Nishizaka S."/>
            <person name="Nomoto H."/>
            <person name="Ohta F."/>
            <person name="Oishi K."/>
            <person name="Rigoutsos I."/>
            <person name="Sano M."/>
            <person name="Sasaki A."/>
            <person name="Sasakura Y."/>
            <person name="Shoguchi E."/>
            <person name="Shin-i T."/>
            <person name="Spagnuolo A."/>
            <person name="Stainier D."/>
            <person name="Suzuki M.M."/>
            <person name="Tassy O."/>
            <person name="Takatori N."/>
            <person name="Tokuoka M."/>
            <person name="Yagi K."/>
            <person name="Yoshizaki F."/>
            <person name="Wada S."/>
            <person name="Zhang C."/>
            <person name="Hyatt P.D."/>
            <person name="Larimer F."/>
            <person name="Detter C."/>
            <person name="Doggett N."/>
            <person name="Glavina T."/>
            <person name="Hawkins T."/>
            <person name="Richardson P."/>
            <person name="Lucas S."/>
            <person name="Kohara Y."/>
            <person name="Levine M."/>
            <person name="Satoh N."/>
            <person name="Rokhsar D.S."/>
        </authorList>
    </citation>
    <scope>NUCLEOTIDE SEQUENCE [LARGE SCALE GENOMIC DNA]</scope>
</reference>
<accession>H2Y073</accession>
<proteinExistence type="predicted"/>
<keyword evidence="3" id="KW-0812">Transmembrane</keyword>
<dbReference type="HOGENOM" id="CLU_1285840_0_0_1"/>
<keyword evidence="6" id="KW-1185">Reference proteome</keyword>
<sequence length="215" mass="24180">MGIKSHRQSWFIWILYATITSMLVLITLAPPVLSFNTMKKSTTIRDENEASGLVTRFEEYVEPCGGVLFANINASSIPVPMLDEGETVECAWTIRSPHPSLIIGLAATQVVVNYYSPNNLEIDIYDGGLPDPNRKLAHWHGVHDFNKILSPITTTGDTMFINYTSTGDVEPMMELVFLYYICGGTIQNDMVIQSPVFNARSVYEMPDFLQCFWLL</sequence>
<dbReference type="InterPro" id="IPR000859">
    <property type="entry name" value="CUB_dom"/>
</dbReference>
<dbReference type="AlphaFoldDB" id="H2Y073"/>